<comment type="similarity">
    <text evidence="13">Belongs to the alanine racemase family.</text>
</comment>
<dbReference type="HAMAP" id="MF_01201">
    <property type="entry name" value="Ala_racemase"/>
    <property type="match status" value="1"/>
</dbReference>
<dbReference type="Gene3D" id="3.40.1390.10">
    <property type="entry name" value="MurE/MurF, N-terminal domain"/>
    <property type="match status" value="1"/>
</dbReference>
<dbReference type="NCBIfam" id="TIGR01143">
    <property type="entry name" value="murF"/>
    <property type="match status" value="1"/>
</dbReference>
<organism evidence="15 16">
    <name type="scientific">Echinicola jeungdonensis</name>
    <dbReference type="NCBI Taxonomy" id="709343"/>
    <lineage>
        <taxon>Bacteria</taxon>
        <taxon>Pseudomonadati</taxon>
        <taxon>Bacteroidota</taxon>
        <taxon>Cytophagia</taxon>
        <taxon>Cytophagales</taxon>
        <taxon>Cyclobacteriaceae</taxon>
        <taxon>Echinicola</taxon>
    </lineage>
</organism>
<evidence type="ECO:0000256" key="10">
    <source>
        <dbReference type="ARBA" id="ARBA00023235"/>
    </source>
</evidence>
<comment type="cofactor">
    <cofactor evidence="1 13">
        <name>pyridoxal 5'-phosphate</name>
        <dbReference type="ChEBI" id="CHEBI:597326"/>
    </cofactor>
</comment>
<keyword evidence="10 13" id="KW-0413">Isomerase</keyword>
<evidence type="ECO:0000256" key="8">
    <source>
        <dbReference type="ARBA" id="ARBA00022960"/>
    </source>
</evidence>
<keyword evidence="2" id="KW-0963">Cytoplasm</keyword>
<evidence type="ECO:0000256" key="13">
    <source>
        <dbReference type="HAMAP-Rule" id="MF_01201"/>
    </source>
</evidence>
<feature type="binding site" evidence="13">
    <location>
        <position position="587"/>
    </location>
    <ligand>
        <name>substrate</name>
    </ligand>
</feature>
<comment type="caution">
    <text evidence="15">The sequence shown here is derived from an EMBL/GenBank/DDBJ whole genome shotgun (WGS) entry which is preliminary data.</text>
</comment>
<comment type="pathway">
    <text evidence="13">Amino-acid biosynthesis; D-alanine biosynthesis; D-alanine from L-alanine: step 1/1.</text>
</comment>
<dbReference type="SUPFAM" id="SSF51419">
    <property type="entry name" value="PLP-binding barrel"/>
    <property type="match status" value="1"/>
</dbReference>
<comment type="function">
    <text evidence="13">Catalyzes the interconversion of L-alanine and D-alanine. May also act on other amino acids.</text>
</comment>
<evidence type="ECO:0000256" key="9">
    <source>
        <dbReference type="ARBA" id="ARBA00022984"/>
    </source>
</evidence>
<keyword evidence="5" id="KW-0547">Nucleotide-binding</keyword>
<sequence>MIQFLGINRIASIVQGKISQNPSPQEVQQIVTDSRKIVRGEETLFVALKGFKFDGADFIDGAYQEGVRNFILKEGNISSHIPQANVIQVPDPLAALQALAAWNRKQFTGPVVSITGSNGKTIIKEWLGQILSRKHNLAKSPKSYNSQVGVPLSLFGIEAFHQVAVIEAGISQPGEMEKLQKMIQPDIGIFTNLGTAHDEGFSSREEKLKEKAKLFGNCKFIIYRKDQEMVSQYLESNFPASQLISWSDKPGADYTLSVKKEEGQSKITLFKPDLSIYTFHCRFEDEANLENLRHAIVAALTLGINMDEIQESIPQLKPIEMRLTLKPGINQCLLIDDTYNNDLAGLDIALEFLQNQRPKRRKILMLSDLLEAGESHKVYQRVSQLISHYQIDKIYGVGKDIVLLEKSFPEKSLFFPNTKELLDHLDRENFQDDLILIKGARKFEFEQVVNRLQERIHGTVLEINLNALSHNFNFYKRRLKPSTKLMVMVKAFAYGGGATEITHHLEQLKADYLAVAYTDEGVALRNDGIQLPIMVLNPVPESFHNLLKYKLEPVVYSLSFFKQLGQFCKSFKGKVKIHLDLDTGMHRLGFSQRDLEDLNRLIVEYPELEIASLYTHMAGADEAAHENFSMQQLELFKKMGDKIKSYLGYQPLMHALNSAGIIRYPDYQFDMVRLGIGLYGVEVNGLFEKALDPISCLKTTVSQIKKLKKGETVGYGRKGVMPEDGQIATIAIGYADGYDRRFSNGKGYVLIHGQKAPVIGNVCMDMTMVNATGIDVREGDEVIVYGQDISLKTLAQSIGTIPYELLTNISSRVKRVYYLD</sequence>
<name>A0ABV5J6Q8_9BACT</name>
<dbReference type="Gene3D" id="2.40.37.10">
    <property type="entry name" value="Lyase, Ornithine Decarboxylase, Chain A, domain 1"/>
    <property type="match status" value="1"/>
</dbReference>
<dbReference type="InterPro" id="IPR000821">
    <property type="entry name" value="Ala_racemase"/>
</dbReference>
<feature type="domain" description="Alanine racemase C-terminal" evidence="14">
    <location>
        <begin position="694"/>
        <end position="818"/>
    </location>
</feature>
<keyword evidence="4" id="KW-0132">Cell division</keyword>
<dbReference type="NCBIfam" id="TIGR00492">
    <property type="entry name" value="alr"/>
    <property type="match status" value="1"/>
</dbReference>
<dbReference type="EC" id="5.1.1.1" evidence="13"/>
<evidence type="ECO:0000256" key="7">
    <source>
        <dbReference type="ARBA" id="ARBA00022898"/>
    </source>
</evidence>
<protein>
    <recommendedName>
        <fullName evidence="13">Alanine racemase</fullName>
        <ecNumber evidence="13">5.1.1.1</ecNumber>
    </recommendedName>
</protein>
<dbReference type="Gene3D" id="3.40.1190.10">
    <property type="entry name" value="Mur-like, catalytic domain"/>
    <property type="match status" value="1"/>
</dbReference>
<reference evidence="15 16" key="1">
    <citation type="submission" date="2024-09" db="EMBL/GenBank/DDBJ databases">
        <authorList>
            <person name="Sun Q."/>
            <person name="Mori K."/>
        </authorList>
    </citation>
    <scope>NUCLEOTIDE SEQUENCE [LARGE SCALE GENOMIC DNA]</scope>
    <source>
        <strain evidence="15 16">CECT 7682</strain>
    </source>
</reference>
<dbReference type="CDD" id="cd00430">
    <property type="entry name" value="PLPDE_III_AR"/>
    <property type="match status" value="1"/>
</dbReference>
<evidence type="ECO:0000256" key="2">
    <source>
        <dbReference type="ARBA" id="ARBA00022490"/>
    </source>
</evidence>
<keyword evidence="3 15" id="KW-0436">Ligase</keyword>
<dbReference type="InterPro" id="IPR013221">
    <property type="entry name" value="Mur_ligase_cen"/>
</dbReference>
<evidence type="ECO:0000256" key="11">
    <source>
        <dbReference type="ARBA" id="ARBA00023306"/>
    </source>
</evidence>
<dbReference type="PANTHER" id="PTHR43024">
    <property type="entry name" value="UDP-N-ACETYLMURAMOYL-TRIPEPTIDE--D-ALANYL-D-ALANINE LIGASE"/>
    <property type="match status" value="1"/>
</dbReference>
<dbReference type="EMBL" id="JBHMEW010000061">
    <property type="protein sequence ID" value="MFB9212505.1"/>
    <property type="molecule type" value="Genomic_DNA"/>
</dbReference>
<keyword evidence="8" id="KW-0133">Cell shape</keyword>
<dbReference type="Pfam" id="PF00842">
    <property type="entry name" value="Ala_racemase_C"/>
    <property type="match status" value="1"/>
</dbReference>
<feature type="modified residue" description="N6-(pyridoxal phosphate)lysine" evidence="13">
    <location>
        <position position="490"/>
    </location>
</feature>
<feature type="active site" description="Proton acceptor; specific for D-alanine" evidence="13">
    <location>
        <position position="490"/>
    </location>
</feature>
<evidence type="ECO:0000256" key="6">
    <source>
        <dbReference type="ARBA" id="ARBA00022840"/>
    </source>
</evidence>
<keyword evidence="7 13" id="KW-0663">Pyridoxal phosphate</keyword>
<dbReference type="SUPFAM" id="SSF53244">
    <property type="entry name" value="MurD-like peptide ligases, peptide-binding domain"/>
    <property type="match status" value="1"/>
</dbReference>
<dbReference type="InterPro" id="IPR005863">
    <property type="entry name" value="UDP-N-AcMur_synth"/>
</dbReference>
<proteinExistence type="inferred from homology"/>
<evidence type="ECO:0000313" key="16">
    <source>
        <dbReference type="Proteomes" id="UP001589654"/>
    </source>
</evidence>
<dbReference type="Pfam" id="PF01168">
    <property type="entry name" value="Ala_racemase_N"/>
    <property type="match status" value="1"/>
</dbReference>
<dbReference type="Pfam" id="PF08245">
    <property type="entry name" value="Mur_ligase_M"/>
    <property type="match status" value="1"/>
</dbReference>
<dbReference type="GO" id="GO:0016874">
    <property type="term" value="F:ligase activity"/>
    <property type="evidence" value="ECO:0007669"/>
    <property type="project" value="UniProtKB-KW"/>
</dbReference>
<dbReference type="InterPro" id="IPR009006">
    <property type="entry name" value="Ala_racemase/Decarboxylase_C"/>
</dbReference>
<gene>
    <name evidence="15" type="ORF">ACFFUR_11870</name>
</gene>
<accession>A0ABV5J6Q8</accession>
<feature type="active site" description="Proton acceptor; specific for L-alanine" evidence="13">
    <location>
        <position position="715"/>
    </location>
</feature>
<dbReference type="Proteomes" id="UP001589654">
    <property type="component" value="Unassembled WGS sequence"/>
</dbReference>
<keyword evidence="9" id="KW-0573">Peptidoglycan synthesis</keyword>
<comment type="catalytic activity">
    <reaction evidence="13">
        <text>L-alanine = D-alanine</text>
        <dbReference type="Rhea" id="RHEA:20249"/>
        <dbReference type="ChEBI" id="CHEBI:57416"/>
        <dbReference type="ChEBI" id="CHEBI:57972"/>
        <dbReference type="EC" id="5.1.1.1"/>
    </reaction>
</comment>
<dbReference type="SUPFAM" id="SSF50621">
    <property type="entry name" value="Alanine racemase C-terminal domain-like"/>
    <property type="match status" value="1"/>
</dbReference>
<dbReference type="InterPro" id="IPR036615">
    <property type="entry name" value="Mur_ligase_C_dom_sf"/>
</dbReference>
<evidence type="ECO:0000256" key="12">
    <source>
        <dbReference type="ARBA" id="ARBA00023316"/>
    </source>
</evidence>
<dbReference type="InterPro" id="IPR001608">
    <property type="entry name" value="Ala_racemase_N"/>
</dbReference>
<dbReference type="InterPro" id="IPR000713">
    <property type="entry name" value="Mur_ligase_N"/>
</dbReference>
<evidence type="ECO:0000256" key="3">
    <source>
        <dbReference type="ARBA" id="ARBA00022598"/>
    </source>
</evidence>
<dbReference type="Pfam" id="PF01225">
    <property type="entry name" value="Mur_ligase"/>
    <property type="match status" value="1"/>
</dbReference>
<dbReference type="PRINTS" id="PR00992">
    <property type="entry name" value="ALARACEMASE"/>
</dbReference>
<dbReference type="SUPFAM" id="SSF63418">
    <property type="entry name" value="MurE/MurF N-terminal domain"/>
    <property type="match status" value="1"/>
</dbReference>
<dbReference type="Gene3D" id="3.20.20.10">
    <property type="entry name" value="Alanine racemase"/>
    <property type="match status" value="1"/>
</dbReference>
<evidence type="ECO:0000256" key="1">
    <source>
        <dbReference type="ARBA" id="ARBA00001933"/>
    </source>
</evidence>
<keyword evidence="11" id="KW-0131">Cell cycle</keyword>
<evidence type="ECO:0000313" key="15">
    <source>
        <dbReference type="EMBL" id="MFB9212505.1"/>
    </source>
</evidence>
<feature type="binding site" evidence="13">
    <location>
        <position position="764"/>
    </location>
    <ligand>
        <name>substrate</name>
    </ligand>
</feature>
<keyword evidence="12" id="KW-0961">Cell wall biogenesis/degradation</keyword>
<keyword evidence="6" id="KW-0067">ATP-binding</keyword>
<dbReference type="InterPro" id="IPR029066">
    <property type="entry name" value="PLP-binding_barrel"/>
</dbReference>
<dbReference type="RefSeq" id="WP_290247619.1">
    <property type="nucleotide sequence ID" value="NZ_JAUFQT010000001.1"/>
</dbReference>
<dbReference type="InterPro" id="IPR036565">
    <property type="entry name" value="Mur-like_cat_sf"/>
</dbReference>
<dbReference type="InterPro" id="IPR051046">
    <property type="entry name" value="MurCDEF_CellWall_CoF430Synth"/>
</dbReference>
<dbReference type="PANTHER" id="PTHR43024:SF1">
    <property type="entry name" value="UDP-N-ACETYLMURAMOYL-TRIPEPTIDE--D-ALANYL-D-ALANINE LIGASE"/>
    <property type="match status" value="1"/>
</dbReference>
<evidence type="ECO:0000259" key="14">
    <source>
        <dbReference type="SMART" id="SM01005"/>
    </source>
</evidence>
<evidence type="ECO:0000256" key="5">
    <source>
        <dbReference type="ARBA" id="ARBA00022741"/>
    </source>
</evidence>
<dbReference type="InterPro" id="IPR035911">
    <property type="entry name" value="MurE/MurF_N"/>
</dbReference>
<dbReference type="SMART" id="SM01005">
    <property type="entry name" value="Ala_racemase_C"/>
    <property type="match status" value="1"/>
</dbReference>
<dbReference type="InterPro" id="IPR011079">
    <property type="entry name" value="Ala_racemase_C"/>
</dbReference>
<dbReference type="NCBIfam" id="NF008897">
    <property type="entry name" value="PRK11930.1"/>
    <property type="match status" value="1"/>
</dbReference>
<dbReference type="SUPFAM" id="SSF53623">
    <property type="entry name" value="MurD-like peptide ligases, catalytic domain"/>
    <property type="match status" value="1"/>
</dbReference>
<evidence type="ECO:0000256" key="4">
    <source>
        <dbReference type="ARBA" id="ARBA00022618"/>
    </source>
</evidence>
<keyword evidence="16" id="KW-1185">Reference proteome</keyword>
<dbReference type="Gene3D" id="3.90.190.20">
    <property type="entry name" value="Mur ligase, C-terminal domain"/>
    <property type="match status" value="1"/>
</dbReference>